<proteinExistence type="predicted"/>
<dbReference type="GO" id="GO:0005886">
    <property type="term" value="C:plasma membrane"/>
    <property type="evidence" value="ECO:0007669"/>
    <property type="project" value="TreeGrafter"/>
</dbReference>
<dbReference type="AlphaFoldDB" id="A0A0S7Y6B2"/>
<dbReference type="PANTHER" id="PTHR30336">
    <property type="entry name" value="INNER MEMBRANE PROTEIN, PROBABLE PERMEASE"/>
    <property type="match status" value="1"/>
</dbReference>
<protein>
    <recommendedName>
        <fullName evidence="1">DUF218 domain-containing protein</fullName>
    </recommendedName>
</protein>
<evidence type="ECO:0000313" key="3">
    <source>
        <dbReference type="Proteomes" id="UP000051861"/>
    </source>
</evidence>
<name>A0A0S7Y6B2_UNCSA</name>
<feature type="non-terminal residue" evidence="2">
    <location>
        <position position="150"/>
    </location>
</feature>
<dbReference type="PANTHER" id="PTHR30336:SF20">
    <property type="entry name" value="DUF218 DOMAIN-CONTAINING PROTEIN"/>
    <property type="match status" value="1"/>
</dbReference>
<evidence type="ECO:0000259" key="1">
    <source>
        <dbReference type="Pfam" id="PF02698"/>
    </source>
</evidence>
<dbReference type="InterPro" id="IPR003848">
    <property type="entry name" value="DUF218"/>
</dbReference>
<evidence type="ECO:0000313" key="2">
    <source>
        <dbReference type="EMBL" id="KPJ70067.1"/>
    </source>
</evidence>
<dbReference type="InterPro" id="IPR051599">
    <property type="entry name" value="Cell_Envelope_Assoc"/>
</dbReference>
<comment type="caution">
    <text evidence="2">The sequence shown here is derived from an EMBL/GenBank/DDBJ whole genome shotgun (WGS) entry which is preliminary data.</text>
</comment>
<dbReference type="Gene3D" id="3.40.50.620">
    <property type="entry name" value="HUPs"/>
    <property type="match status" value="1"/>
</dbReference>
<dbReference type="CDD" id="cd06259">
    <property type="entry name" value="YdcF-like"/>
    <property type="match status" value="1"/>
</dbReference>
<dbReference type="Proteomes" id="UP000051861">
    <property type="component" value="Unassembled WGS sequence"/>
</dbReference>
<dbReference type="Pfam" id="PF02698">
    <property type="entry name" value="DUF218"/>
    <property type="match status" value="1"/>
</dbReference>
<sequence length="150" mass="17263">MNGIIIILGSPNDAHGNLSDIATGRLNKGLQEYRHYPGYKILCTGGFGEHFNTTDKPHAHYAINYLLQKGLLETDILEIVESQNTVEDALLSKPIIEKYNVTSLIIVSSDFHMLRVRYIFEKIYRGYHLTFSGTKTDYNEERYKILRNHE</sequence>
<accession>A0A0S7Y6B2</accession>
<reference evidence="2 3" key="1">
    <citation type="journal article" date="2015" name="Microbiome">
        <title>Genomic resolution of linkages in carbon, nitrogen, and sulfur cycling among widespread estuary sediment bacteria.</title>
        <authorList>
            <person name="Baker B.J."/>
            <person name="Lazar C.S."/>
            <person name="Teske A.P."/>
            <person name="Dick G.J."/>
        </authorList>
    </citation>
    <scope>NUCLEOTIDE SEQUENCE [LARGE SCALE GENOMIC DNA]</scope>
    <source>
        <strain evidence="2">DG_54_3</strain>
    </source>
</reference>
<dbReference type="PATRIC" id="fig|1703775.3.peg.321"/>
<feature type="domain" description="DUF218" evidence="1">
    <location>
        <begin position="4"/>
        <end position="123"/>
    </location>
</feature>
<gene>
    <name evidence="2" type="ORF">AMJ44_01160</name>
</gene>
<organism evidence="2 3">
    <name type="scientific">candidate division WOR-1 bacterium DG_54_3</name>
    <dbReference type="NCBI Taxonomy" id="1703775"/>
    <lineage>
        <taxon>Bacteria</taxon>
        <taxon>Bacillati</taxon>
        <taxon>Saganbacteria</taxon>
    </lineage>
</organism>
<dbReference type="InterPro" id="IPR014729">
    <property type="entry name" value="Rossmann-like_a/b/a_fold"/>
</dbReference>
<dbReference type="EMBL" id="LIZX01000009">
    <property type="protein sequence ID" value="KPJ70067.1"/>
    <property type="molecule type" value="Genomic_DNA"/>
</dbReference>